<dbReference type="GO" id="GO:0005737">
    <property type="term" value="C:cytoplasm"/>
    <property type="evidence" value="ECO:0007669"/>
    <property type="project" value="TreeGrafter"/>
</dbReference>
<dbReference type="GO" id="GO:0004132">
    <property type="term" value="F:dCMP deaminase activity"/>
    <property type="evidence" value="ECO:0007669"/>
    <property type="project" value="TreeGrafter"/>
</dbReference>
<evidence type="ECO:0000256" key="4">
    <source>
        <dbReference type="ARBA" id="ARBA00022833"/>
    </source>
</evidence>
<evidence type="ECO:0000313" key="6">
    <source>
        <dbReference type="Proteomes" id="UP000321062"/>
    </source>
</evidence>
<evidence type="ECO:0000256" key="2">
    <source>
        <dbReference type="ARBA" id="ARBA00022723"/>
    </source>
</evidence>
<protein>
    <submittedName>
        <fullName evidence="5">Uncharacterized protein</fullName>
    </submittedName>
</protein>
<dbReference type="SUPFAM" id="SSF53927">
    <property type="entry name" value="Cytidine deaminase-like"/>
    <property type="match status" value="1"/>
</dbReference>
<dbReference type="AlphaFoldDB" id="A0A5B9DIR0"/>
<gene>
    <name evidence="5" type="ORF">FNA67_02880</name>
</gene>
<dbReference type="Gene3D" id="3.40.140.10">
    <property type="entry name" value="Cytidine Deaminase, domain 2"/>
    <property type="match status" value="1"/>
</dbReference>
<dbReference type="PROSITE" id="PS00903">
    <property type="entry name" value="CYT_DCMP_DEAMINASES_1"/>
    <property type="match status" value="1"/>
</dbReference>
<keyword evidence="2" id="KW-0479">Metal-binding</keyword>
<evidence type="ECO:0000313" key="5">
    <source>
        <dbReference type="EMBL" id="QEE19181.1"/>
    </source>
</evidence>
<keyword evidence="6" id="KW-1185">Reference proteome</keyword>
<keyword evidence="3" id="KW-0378">Hydrolase</keyword>
<sequence length="167" mass="17779">MTITESDHRNIALLSHVTADSHDPDRPVGVIIADDAGVPVAQGTNAPPSSYGYSRESTHAAISADPKWKYFMMEHAERNAILGALANGTPLQGTTLYGTLFPCADCARAIAAAGIARVVVPAPGLHPARDEKWRDHYRYARDVLALSGVAVDFYSPSEAPVPASREG</sequence>
<name>A0A5B9DIR0_9HYPH</name>
<dbReference type="PANTHER" id="PTHR11086:SF18">
    <property type="entry name" value="DEOXYCYTIDYLATE DEAMINASE"/>
    <property type="match status" value="1"/>
</dbReference>
<dbReference type="InterPro" id="IPR015517">
    <property type="entry name" value="dCMP_deaminase-rel"/>
</dbReference>
<dbReference type="InterPro" id="IPR016193">
    <property type="entry name" value="Cytidine_deaminase-like"/>
</dbReference>
<dbReference type="InterPro" id="IPR016192">
    <property type="entry name" value="APOBEC/CMP_deaminase_Zn-bd"/>
</dbReference>
<dbReference type="KEGG" id="yti:FNA67_02880"/>
<dbReference type="PANTHER" id="PTHR11086">
    <property type="entry name" value="DEOXYCYTIDYLATE DEAMINASE-RELATED"/>
    <property type="match status" value="1"/>
</dbReference>
<dbReference type="RefSeq" id="WP_147655000.1">
    <property type="nucleotide sequence ID" value="NZ_BMFM01000001.1"/>
</dbReference>
<comment type="similarity">
    <text evidence="1">Belongs to the cytidine and deoxycytidylate deaminase family.</text>
</comment>
<dbReference type="OrthoDB" id="9788517at2"/>
<dbReference type="InterPro" id="IPR002125">
    <property type="entry name" value="CMP_dCMP_dom"/>
</dbReference>
<dbReference type="Proteomes" id="UP000321062">
    <property type="component" value="Chromosome"/>
</dbReference>
<dbReference type="PROSITE" id="PS51747">
    <property type="entry name" value="CYT_DCMP_DEAMINASES_2"/>
    <property type="match status" value="1"/>
</dbReference>
<evidence type="ECO:0000256" key="3">
    <source>
        <dbReference type="ARBA" id="ARBA00022801"/>
    </source>
</evidence>
<organism evidence="5 6">
    <name type="scientific">Paradevosia tibetensis</name>
    <dbReference type="NCBI Taxonomy" id="1447062"/>
    <lineage>
        <taxon>Bacteria</taxon>
        <taxon>Pseudomonadati</taxon>
        <taxon>Pseudomonadota</taxon>
        <taxon>Alphaproteobacteria</taxon>
        <taxon>Hyphomicrobiales</taxon>
        <taxon>Devosiaceae</taxon>
        <taxon>Paradevosia</taxon>
    </lineage>
</organism>
<keyword evidence="4" id="KW-0862">Zinc</keyword>
<dbReference type="GO" id="GO:0008270">
    <property type="term" value="F:zinc ion binding"/>
    <property type="evidence" value="ECO:0007669"/>
    <property type="project" value="InterPro"/>
</dbReference>
<accession>A0A5B9DIR0</accession>
<proteinExistence type="inferred from homology"/>
<dbReference type="EMBL" id="CP041690">
    <property type="protein sequence ID" value="QEE19181.1"/>
    <property type="molecule type" value="Genomic_DNA"/>
</dbReference>
<reference evidence="5 6" key="1">
    <citation type="journal article" date="2015" name="Int. J. Syst. Evol. Microbiol.">
        <title>Youhaiella tibetensis gen. nov., sp. nov., isolated from subsurface sediment.</title>
        <authorList>
            <person name="Wang Y.X."/>
            <person name="Huang F.Q."/>
            <person name="Nogi Y."/>
            <person name="Pang S.J."/>
            <person name="Wang P.K."/>
            <person name="Lv J."/>
        </authorList>
    </citation>
    <scope>NUCLEOTIDE SEQUENCE [LARGE SCALE GENOMIC DNA]</scope>
    <source>
        <strain evidence="6">fig4</strain>
    </source>
</reference>
<dbReference type="Pfam" id="PF00383">
    <property type="entry name" value="dCMP_cyt_deam_1"/>
    <property type="match status" value="1"/>
</dbReference>
<evidence type="ECO:0000256" key="1">
    <source>
        <dbReference type="ARBA" id="ARBA00006576"/>
    </source>
</evidence>